<dbReference type="EMBL" id="CP053587">
    <property type="protein sequence ID" value="WNZ27022.1"/>
    <property type="molecule type" value="Genomic_DNA"/>
</dbReference>
<sequence length="51" mass="5481">MPNAVVDGARNIRFGLTASNRDVDIAPILAKVGLTEFAEALLEEQSLLKVN</sequence>
<evidence type="ECO:0000313" key="1">
    <source>
        <dbReference type="EMBL" id="WNZ27022.1"/>
    </source>
</evidence>
<name>A0AA96WJD8_9CYAN</name>
<gene>
    <name evidence="1" type="ORF">HJG54_29325</name>
</gene>
<organism evidence="1">
    <name type="scientific">Leptolyngbya sp. NK1-12</name>
    <dbReference type="NCBI Taxonomy" id="2547451"/>
    <lineage>
        <taxon>Bacteria</taxon>
        <taxon>Bacillati</taxon>
        <taxon>Cyanobacteriota</taxon>
        <taxon>Cyanophyceae</taxon>
        <taxon>Leptolyngbyales</taxon>
        <taxon>Leptolyngbyaceae</taxon>
        <taxon>Leptolyngbya group</taxon>
        <taxon>Leptolyngbya</taxon>
    </lineage>
</organism>
<reference evidence="1" key="1">
    <citation type="submission" date="2020-05" db="EMBL/GenBank/DDBJ databases">
        <authorList>
            <person name="Zhu T."/>
            <person name="Keshari N."/>
            <person name="Lu X."/>
        </authorList>
    </citation>
    <scope>NUCLEOTIDE SEQUENCE</scope>
    <source>
        <strain evidence="1">NK1-12</strain>
    </source>
</reference>
<dbReference type="RefSeq" id="WP_316436616.1">
    <property type="nucleotide sequence ID" value="NZ_CP053587.1"/>
</dbReference>
<accession>A0AA96WJD8</accession>
<dbReference type="AlphaFoldDB" id="A0AA96WJD8"/>
<protein>
    <submittedName>
        <fullName evidence="1">Uncharacterized protein</fullName>
    </submittedName>
</protein>
<proteinExistence type="predicted"/>